<dbReference type="InterPro" id="IPR051804">
    <property type="entry name" value="Carb_Metab_Reg_Kinase/Isom"/>
</dbReference>
<dbReference type="Proteomes" id="UP001172738">
    <property type="component" value="Unassembled WGS sequence"/>
</dbReference>
<dbReference type="InterPro" id="IPR014710">
    <property type="entry name" value="RmlC-like_jellyroll"/>
</dbReference>
<keyword evidence="4" id="KW-1185">Reference proteome</keyword>
<evidence type="ECO:0000256" key="1">
    <source>
        <dbReference type="ARBA" id="ARBA00022723"/>
    </source>
</evidence>
<dbReference type="EMBL" id="JAUHPV010000006">
    <property type="protein sequence ID" value="MDN4473427.1"/>
    <property type="molecule type" value="Genomic_DNA"/>
</dbReference>
<sequence length="339" mass="35547">MTVGAGVAAATAYALPANQPPERFYRGGEQIARLRGVGRAQPRTPEDWVGSATTLFGEASLGRTVLPGGTTLAAAIEADPVGWLGEQHVQAFGADPALLVKLLDAGQRLPVHAHPDVPFARQHLGLGHGKTEAWLFLEPADVALGFSRDIAADELARWVEHQDVDAMLGAMHTLRARAGDAVLVPAGTPHAIGEGALLVELQEPTDLSILMEWRDFAIDGATDGHLGLGFDTALAAVERHGMTASQVEALRSATAATTGELLPAAASFFRAERTRGSATWDAGYSVVVCTSGEATMTSETGRSLRIARGSTILTAHACGVWDVKAQPGFEAIRCRPPAS</sequence>
<dbReference type="GO" id="GO:0016853">
    <property type="term" value="F:isomerase activity"/>
    <property type="evidence" value="ECO:0007669"/>
    <property type="project" value="UniProtKB-KW"/>
</dbReference>
<keyword evidence="1" id="KW-0479">Metal-binding</keyword>
<keyword evidence="3" id="KW-0413">Isomerase</keyword>
<evidence type="ECO:0000256" key="2">
    <source>
        <dbReference type="ARBA" id="ARBA00022833"/>
    </source>
</evidence>
<evidence type="ECO:0000313" key="3">
    <source>
        <dbReference type="EMBL" id="MDN4473427.1"/>
    </source>
</evidence>
<dbReference type="InterPro" id="IPR011051">
    <property type="entry name" value="RmlC_Cupin_sf"/>
</dbReference>
<proteinExistence type="predicted"/>
<protein>
    <submittedName>
        <fullName evidence="3">Class I mannose-6-phosphate isomerase</fullName>
    </submittedName>
</protein>
<dbReference type="PANTHER" id="PTHR42742:SF3">
    <property type="entry name" value="FRUCTOKINASE"/>
    <property type="match status" value="1"/>
</dbReference>
<dbReference type="SUPFAM" id="SSF51182">
    <property type="entry name" value="RmlC-like cupins"/>
    <property type="match status" value="1"/>
</dbReference>
<reference evidence="3" key="1">
    <citation type="submission" date="2023-06" db="EMBL/GenBank/DDBJ databases">
        <title>SYSU T00b26.</title>
        <authorList>
            <person name="Gao L."/>
            <person name="Fang B.-Z."/>
            <person name="Li W.-J."/>
        </authorList>
    </citation>
    <scope>NUCLEOTIDE SEQUENCE</scope>
    <source>
        <strain evidence="3">SYSU T00b26</strain>
    </source>
</reference>
<name>A0ABT8G2X5_9MICO</name>
<evidence type="ECO:0000313" key="4">
    <source>
        <dbReference type="Proteomes" id="UP001172738"/>
    </source>
</evidence>
<comment type="caution">
    <text evidence="3">The sequence shown here is derived from an EMBL/GenBank/DDBJ whole genome shotgun (WGS) entry which is preliminary data.</text>
</comment>
<dbReference type="PANTHER" id="PTHR42742">
    <property type="entry name" value="TRANSCRIPTIONAL REPRESSOR MPRA"/>
    <property type="match status" value="1"/>
</dbReference>
<dbReference type="Gene3D" id="2.60.120.10">
    <property type="entry name" value="Jelly Rolls"/>
    <property type="match status" value="1"/>
</dbReference>
<organism evidence="3 4">
    <name type="scientific">Demequina zhanjiangensis</name>
    <dbReference type="NCBI Taxonomy" id="3051659"/>
    <lineage>
        <taxon>Bacteria</taxon>
        <taxon>Bacillati</taxon>
        <taxon>Actinomycetota</taxon>
        <taxon>Actinomycetes</taxon>
        <taxon>Micrococcales</taxon>
        <taxon>Demequinaceae</taxon>
        <taxon>Demequina</taxon>
    </lineage>
</organism>
<gene>
    <name evidence="3" type="ORF">QQX04_10535</name>
</gene>
<keyword evidence="2" id="KW-0862">Zinc</keyword>
<accession>A0ABT8G2X5</accession>
<dbReference type="CDD" id="cd07010">
    <property type="entry name" value="cupin_PMI_type_I_N_bac"/>
    <property type="match status" value="1"/>
</dbReference>
<dbReference type="RefSeq" id="WP_301128965.1">
    <property type="nucleotide sequence ID" value="NZ_JAUHPV010000006.1"/>
</dbReference>